<evidence type="ECO:0000313" key="1">
    <source>
        <dbReference type="EMBL" id="MBR7829897.1"/>
    </source>
</evidence>
<evidence type="ECO:0000313" key="2">
    <source>
        <dbReference type="Proteomes" id="UP000676325"/>
    </source>
</evidence>
<organism evidence="1 2">
    <name type="scientific">Actinospica acidithermotolerans</name>
    <dbReference type="NCBI Taxonomy" id="2828514"/>
    <lineage>
        <taxon>Bacteria</taxon>
        <taxon>Bacillati</taxon>
        <taxon>Actinomycetota</taxon>
        <taxon>Actinomycetes</taxon>
        <taxon>Catenulisporales</taxon>
        <taxon>Actinospicaceae</taxon>
        <taxon>Actinospica</taxon>
    </lineage>
</organism>
<proteinExistence type="predicted"/>
<dbReference type="EMBL" id="JAGSOH010000105">
    <property type="protein sequence ID" value="MBR7829897.1"/>
    <property type="molecule type" value="Genomic_DNA"/>
</dbReference>
<keyword evidence="2" id="KW-1185">Reference proteome</keyword>
<accession>A0A941EG61</accession>
<name>A0A941EG61_9ACTN</name>
<protein>
    <submittedName>
        <fullName evidence="1">Uncharacterized protein</fullName>
    </submittedName>
</protein>
<comment type="caution">
    <text evidence="1">The sequence shown here is derived from an EMBL/GenBank/DDBJ whole genome shotgun (WGS) entry which is preliminary data.</text>
</comment>
<gene>
    <name evidence="1" type="ORF">KDK95_26565</name>
</gene>
<dbReference type="AlphaFoldDB" id="A0A941EG61"/>
<reference evidence="1" key="1">
    <citation type="submission" date="2021-04" db="EMBL/GenBank/DDBJ databases">
        <title>Genome based classification of Actinospica acidithermotolerans sp. nov., an actinobacterium isolated from an Indonesian hot spring.</title>
        <authorList>
            <person name="Kusuma A.B."/>
            <person name="Putra K.E."/>
            <person name="Nafisah S."/>
            <person name="Loh J."/>
            <person name="Nouioui I."/>
            <person name="Goodfellow M."/>
        </authorList>
    </citation>
    <scope>NUCLEOTIDE SEQUENCE</scope>
    <source>
        <strain evidence="1">MGRD01-02</strain>
    </source>
</reference>
<dbReference type="RefSeq" id="WP_212521030.1">
    <property type="nucleotide sequence ID" value="NZ_JAGSOH010000105.1"/>
</dbReference>
<sequence length="125" mass="13292">MASIQTTDEIRDILTRLEGQQIAGLQVLGINSLKSLSPMPDALVGEVIAGSSVDGRTFTIRTSKFEAAIDLQRTGRLVWLSALEPYAPTAGLARPTARLLLAGGSGMDLTEPAKTKRITVTLSEL</sequence>
<dbReference type="Proteomes" id="UP000676325">
    <property type="component" value="Unassembled WGS sequence"/>
</dbReference>